<evidence type="ECO:0000256" key="3">
    <source>
        <dbReference type="ARBA" id="ARBA00012929"/>
    </source>
</evidence>
<evidence type="ECO:0000256" key="4">
    <source>
        <dbReference type="ARBA" id="ARBA00017099"/>
    </source>
</evidence>
<reference evidence="8 9" key="1">
    <citation type="submission" date="2018-05" db="EMBL/GenBank/DDBJ databases">
        <title>Reference genomes for bee gut microbiota database.</title>
        <authorList>
            <person name="Ellegaard K.M."/>
        </authorList>
    </citation>
    <scope>NUCLEOTIDE SEQUENCE [LARGE SCALE GENOMIC DNA]</scope>
    <source>
        <strain evidence="8 9">ESL0284</strain>
    </source>
</reference>
<dbReference type="InterPro" id="IPR005913">
    <property type="entry name" value="dTDP_dehydrorham_reduct"/>
</dbReference>
<keyword evidence="6" id="KW-0521">NADP</keyword>
<comment type="similarity">
    <text evidence="2 6">Belongs to the dTDP-4-dehydrorhamnose reductase family.</text>
</comment>
<dbReference type="Gene3D" id="3.90.25.10">
    <property type="entry name" value="UDP-galactose 4-epimerase, domain 1"/>
    <property type="match status" value="1"/>
</dbReference>
<dbReference type="Proteomes" id="UP000247565">
    <property type="component" value="Unassembled WGS sequence"/>
</dbReference>
<keyword evidence="9" id="KW-1185">Reference proteome</keyword>
<dbReference type="PANTHER" id="PTHR10491">
    <property type="entry name" value="DTDP-4-DEHYDRORHAMNOSE REDUCTASE"/>
    <property type="match status" value="1"/>
</dbReference>
<protein>
    <recommendedName>
        <fullName evidence="4 6">dTDP-4-dehydrorhamnose reductase</fullName>
        <ecNumber evidence="3 6">1.1.1.133</ecNumber>
    </recommendedName>
</protein>
<feature type="domain" description="RmlD-like substrate binding" evidence="7">
    <location>
        <begin position="1"/>
        <end position="288"/>
    </location>
</feature>
<comment type="pathway">
    <text evidence="1 6">Carbohydrate biosynthesis; dTDP-L-rhamnose biosynthesis.</text>
</comment>
<comment type="caution">
    <text evidence="8">The sequence shown here is derived from an EMBL/GenBank/DDBJ whole genome shotgun (WGS) entry which is preliminary data.</text>
</comment>
<evidence type="ECO:0000256" key="6">
    <source>
        <dbReference type="RuleBase" id="RU364082"/>
    </source>
</evidence>
<dbReference type="InterPro" id="IPR029903">
    <property type="entry name" value="RmlD-like-bd"/>
</dbReference>
<dbReference type="OrthoDB" id="9803892at2"/>
<dbReference type="Gene3D" id="3.40.50.720">
    <property type="entry name" value="NAD(P)-binding Rossmann-like Domain"/>
    <property type="match status" value="1"/>
</dbReference>
<dbReference type="EMBL" id="QGLT01000003">
    <property type="protein sequence ID" value="PXZ00206.1"/>
    <property type="molecule type" value="Genomic_DNA"/>
</dbReference>
<dbReference type="GO" id="GO:0019305">
    <property type="term" value="P:dTDP-rhamnose biosynthetic process"/>
    <property type="evidence" value="ECO:0007669"/>
    <property type="project" value="UniProtKB-UniPathway"/>
</dbReference>
<dbReference type="UniPathway" id="UPA00124"/>
<proteinExistence type="inferred from homology"/>
<comment type="catalytic activity">
    <reaction evidence="5 6">
        <text>dTDP-beta-L-rhamnose + NADP(+) = dTDP-4-dehydro-beta-L-rhamnose + NADPH + H(+)</text>
        <dbReference type="Rhea" id="RHEA:21796"/>
        <dbReference type="ChEBI" id="CHEBI:15378"/>
        <dbReference type="ChEBI" id="CHEBI:57510"/>
        <dbReference type="ChEBI" id="CHEBI:57783"/>
        <dbReference type="ChEBI" id="CHEBI:58349"/>
        <dbReference type="ChEBI" id="CHEBI:62830"/>
        <dbReference type="EC" id="1.1.1.133"/>
    </reaction>
</comment>
<dbReference type="EC" id="1.1.1.133" evidence="3 6"/>
<dbReference type="SUPFAM" id="SSF51735">
    <property type="entry name" value="NAD(P)-binding Rossmann-fold domains"/>
    <property type="match status" value="1"/>
</dbReference>
<evidence type="ECO:0000313" key="8">
    <source>
        <dbReference type="EMBL" id="PXZ00206.1"/>
    </source>
</evidence>
<dbReference type="InterPro" id="IPR036291">
    <property type="entry name" value="NAD(P)-bd_dom_sf"/>
</dbReference>
<sequence>MTILVIGGKNGQLTESLRNLHDKRLKFIGRPQFDFTQHNTICGVFEQDRPDLVVNTAAWTAVDAAEDHRDEAYLVNSDGPAYFAELCAGYNIPMIHISTDYVFSGEKGTPYVETDPISPETVYGASKVAGEKAILQAHPHVIILRTAWVYSEHGKNFVRTIINAGAKNPALRVVGDQKGNPTCSDDLAWAIMKIADRIVGQKWQDNWSGIYHAVGTGDATWYDLAVYALRQAERYGQKMPSITSIKTEDWPTPAKRPQDSRLNTDKLYKTFAIRLPDWHKSVDNVIKKIFST</sequence>
<evidence type="ECO:0000256" key="1">
    <source>
        <dbReference type="ARBA" id="ARBA00004781"/>
    </source>
</evidence>
<organism evidence="8 9">
    <name type="scientific">Commensalibacter melissae</name>
    <dbReference type="NCBI Taxonomy" id="2070537"/>
    <lineage>
        <taxon>Bacteria</taxon>
        <taxon>Pseudomonadati</taxon>
        <taxon>Pseudomonadota</taxon>
        <taxon>Alphaproteobacteria</taxon>
        <taxon>Acetobacterales</taxon>
        <taxon>Acetobacteraceae</taxon>
    </lineage>
</organism>
<dbReference type="GO" id="GO:0008831">
    <property type="term" value="F:dTDP-4-dehydrorhamnose reductase activity"/>
    <property type="evidence" value="ECO:0007669"/>
    <property type="project" value="UniProtKB-EC"/>
</dbReference>
<comment type="cofactor">
    <cofactor evidence="6">
        <name>Mg(2+)</name>
        <dbReference type="ChEBI" id="CHEBI:18420"/>
    </cofactor>
    <text evidence="6">Binds 1 Mg(2+) ion per monomer.</text>
</comment>
<dbReference type="Pfam" id="PF04321">
    <property type="entry name" value="RmlD_sub_bind"/>
    <property type="match status" value="1"/>
</dbReference>
<name>A0A318MVX1_9PROT</name>
<gene>
    <name evidence="8" type="primary">rfbD</name>
    <name evidence="8" type="ORF">DK869_06100</name>
</gene>
<evidence type="ECO:0000256" key="2">
    <source>
        <dbReference type="ARBA" id="ARBA00010944"/>
    </source>
</evidence>
<keyword evidence="6" id="KW-0560">Oxidoreductase</keyword>
<dbReference type="PANTHER" id="PTHR10491:SF4">
    <property type="entry name" value="METHIONINE ADENOSYLTRANSFERASE 2 SUBUNIT BETA"/>
    <property type="match status" value="1"/>
</dbReference>
<dbReference type="AlphaFoldDB" id="A0A318MVX1"/>
<comment type="function">
    <text evidence="6">Catalyzes the reduction of dTDP-6-deoxy-L-lyxo-4-hexulose to yield dTDP-L-rhamnose.</text>
</comment>
<evidence type="ECO:0000259" key="7">
    <source>
        <dbReference type="Pfam" id="PF04321"/>
    </source>
</evidence>
<evidence type="ECO:0000256" key="5">
    <source>
        <dbReference type="ARBA" id="ARBA00048200"/>
    </source>
</evidence>
<evidence type="ECO:0000313" key="9">
    <source>
        <dbReference type="Proteomes" id="UP000247565"/>
    </source>
</evidence>
<dbReference type="RefSeq" id="WP_110439129.1">
    <property type="nucleotide sequence ID" value="NZ_CP046393.1"/>
</dbReference>
<dbReference type="NCBIfam" id="TIGR01214">
    <property type="entry name" value="rmlD"/>
    <property type="match status" value="1"/>
</dbReference>
<dbReference type="CDD" id="cd05254">
    <property type="entry name" value="dTDP_HR_like_SDR_e"/>
    <property type="match status" value="1"/>
</dbReference>
<accession>A0A318MVX1</accession>